<proteinExistence type="predicted"/>
<dbReference type="InterPro" id="IPR006699">
    <property type="entry name" value="GlpP"/>
</dbReference>
<gene>
    <name evidence="1" type="ORF">CWE10_03710</name>
</gene>
<dbReference type="EMBL" id="PIUK01000020">
    <property type="protein sequence ID" value="MBY6275313.1"/>
    <property type="molecule type" value="Genomic_DNA"/>
</dbReference>
<dbReference type="InterPro" id="IPR013785">
    <property type="entry name" value="Aldolase_TIM"/>
</dbReference>
<reference evidence="1" key="1">
    <citation type="submission" date="2017-11" db="EMBL/GenBank/DDBJ databases">
        <title>Three new genomes from thermophilic consortium.</title>
        <authorList>
            <person name="Quaggio R."/>
            <person name="Amgarten D."/>
            <person name="Setubal J.C."/>
        </authorList>
    </citation>
    <scope>NUCLEOTIDE SEQUENCE</scope>
    <source>
        <strain evidence="1">ZCTH01-B2</strain>
    </source>
</reference>
<dbReference type="GO" id="GO:0006071">
    <property type="term" value="P:glycerol metabolic process"/>
    <property type="evidence" value="ECO:0007669"/>
    <property type="project" value="InterPro"/>
</dbReference>
<comment type="caution">
    <text evidence="1">The sequence shown here is derived from an EMBL/GenBank/DDBJ whole genome shotgun (WGS) entry which is preliminary data.</text>
</comment>
<organism evidence="1 2">
    <name type="scientific">Symbiobacterium thermophilum</name>
    <dbReference type="NCBI Taxonomy" id="2734"/>
    <lineage>
        <taxon>Bacteria</taxon>
        <taxon>Bacillati</taxon>
        <taxon>Bacillota</taxon>
        <taxon>Clostridia</taxon>
        <taxon>Eubacteriales</taxon>
        <taxon>Symbiobacteriaceae</taxon>
        <taxon>Symbiobacterium</taxon>
    </lineage>
</organism>
<dbReference type="AlphaFoldDB" id="A0A953I6T6"/>
<dbReference type="Proteomes" id="UP000732377">
    <property type="component" value="Unassembled WGS sequence"/>
</dbReference>
<evidence type="ECO:0000313" key="2">
    <source>
        <dbReference type="Proteomes" id="UP000732377"/>
    </source>
</evidence>
<dbReference type="Pfam" id="PF04309">
    <property type="entry name" value="G3P_antiterm"/>
    <property type="match status" value="1"/>
</dbReference>
<dbReference type="SUPFAM" id="SSF110391">
    <property type="entry name" value="GlpP-like"/>
    <property type="match status" value="1"/>
</dbReference>
<dbReference type="PANTHER" id="PTHR35787:SF1">
    <property type="entry name" value="GLYCEROL UPTAKE OPERON ANTITERMINATOR REGULATORY PROTEIN"/>
    <property type="match status" value="1"/>
</dbReference>
<sequence>MMAVAERRRSEGAQRLAEALREHPVIASVRDEQRLDEALRSRCRTVFLLSTSLGRLAEVGEAVAGAGKLLFIHLDFVGGLGRDEEAVEYLARVARPVGLITTRTNLIQTARRLGLTPLQRLFLLDSQSLATGIEAARSSRAEVVEVLPGIIPRAVQAIRSQLPGALIIAGGLVRTPREVGRALQAGASGVSTSSADLWNMEPAAFAAALEQGS</sequence>
<dbReference type="PIRSF" id="PIRSF016897">
    <property type="entry name" value="GlpP"/>
    <property type="match status" value="1"/>
</dbReference>
<dbReference type="Gene3D" id="3.20.20.70">
    <property type="entry name" value="Aldolase class I"/>
    <property type="match status" value="1"/>
</dbReference>
<accession>A0A953I6T6</accession>
<dbReference type="RefSeq" id="WP_273378081.1">
    <property type="nucleotide sequence ID" value="NZ_JACSIR010000244.1"/>
</dbReference>
<evidence type="ECO:0000313" key="1">
    <source>
        <dbReference type="EMBL" id="MBY6275313.1"/>
    </source>
</evidence>
<name>A0A953I6T6_SYMTR</name>
<dbReference type="GO" id="GO:0006355">
    <property type="term" value="P:regulation of DNA-templated transcription"/>
    <property type="evidence" value="ECO:0007669"/>
    <property type="project" value="InterPro"/>
</dbReference>
<protein>
    <submittedName>
        <fullName evidence="1">Glycerol-3-phosphate responsive antiterminator</fullName>
    </submittedName>
</protein>
<dbReference type="PANTHER" id="PTHR35787">
    <property type="entry name" value="GLYCEROL UPTAKE OPERON ANTITERMINATOR REGULATORY PROTEIN"/>
    <property type="match status" value="1"/>
</dbReference>